<dbReference type="PANTHER" id="PTHR30386">
    <property type="entry name" value="MEMBRANE FUSION SUBUNIT OF EMRAB-TOLC MULTIDRUG EFFLUX PUMP"/>
    <property type="match status" value="1"/>
</dbReference>
<keyword evidence="5" id="KW-0175">Coiled coil</keyword>
<dbReference type="Gene3D" id="1.10.287.470">
    <property type="entry name" value="Helix hairpin bin"/>
    <property type="match status" value="1"/>
</dbReference>
<organism evidence="7 8">
    <name type="scientific">Spiribacter salinus</name>
    <dbReference type="NCBI Taxonomy" id="1335746"/>
    <lineage>
        <taxon>Bacteria</taxon>
        <taxon>Pseudomonadati</taxon>
        <taxon>Pseudomonadota</taxon>
        <taxon>Gammaproteobacteria</taxon>
        <taxon>Chromatiales</taxon>
        <taxon>Ectothiorhodospiraceae</taxon>
        <taxon>Spiribacter</taxon>
    </lineage>
</organism>
<sequence>MRIFHSGDNVDQSDQRYKNSGRFVRVLYSLLVFAAISYAVYFFGRPFLVLEGPGTVVAPAQEVAVGFLANVALVHVQPGDRVYPGALLVTVNRAGRSEALRDVGSALVDRAQDVSEVRQSLAVAERLAPTLERRMQEMREALRQTDAQPDAIDLLTRAGLQREYSDARSDLEANQAQLEHLPDLVSRLVDERQRLQRRRSEIAVTWKNRLVVANDVGTVGTELVSEGDTVTAGETMARVFDHRQIYILWELPDDMLRLPYLGEAVTIETANMTIEGQVDRFAQQSGENRTINTNRGRLAYVSVDQADVKRLALKTSVIVRMGYL</sequence>
<accession>A0A540VT12</accession>
<feature type="coiled-coil region" evidence="5">
    <location>
        <begin position="121"/>
        <end position="177"/>
    </location>
</feature>
<dbReference type="EMBL" id="VIFK01000037">
    <property type="protein sequence ID" value="TQE99836.1"/>
    <property type="molecule type" value="Genomic_DNA"/>
</dbReference>
<evidence type="ECO:0000256" key="3">
    <source>
        <dbReference type="ARBA" id="ARBA00022989"/>
    </source>
</evidence>
<evidence type="ECO:0000313" key="8">
    <source>
        <dbReference type="Proteomes" id="UP000315400"/>
    </source>
</evidence>
<evidence type="ECO:0000256" key="1">
    <source>
        <dbReference type="ARBA" id="ARBA00004167"/>
    </source>
</evidence>
<evidence type="ECO:0000313" key="7">
    <source>
        <dbReference type="EMBL" id="TQE99836.1"/>
    </source>
</evidence>
<protein>
    <recommendedName>
        <fullName evidence="9">HlyD family efflux transporter periplasmic adaptor subunit</fullName>
    </recommendedName>
</protein>
<dbReference type="InterPro" id="IPR050739">
    <property type="entry name" value="MFP"/>
</dbReference>
<comment type="subcellular location">
    <subcellularLocation>
        <location evidence="1">Membrane</location>
        <topology evidence="1">Single-pass membrane protein</topology>
    </subcellularLocation>
</comment>
<feature type="transmembrane region" description="Helical" evidence="6">
    <location>
        <begin position="26"/>
        <end position="44"/>
    </location>
</feature>
<proteinExistence type="predicted"/>
<evidence type="ECO:0000256" key="2">
    <source>
        <dbReference type="ARBA" id="ARBA00022692"/>
    </source>
</evidence>
<name>A0A540VT12_9GAMM</name>
<evidence type="ECO:0000256" key="6">
    <source>
        <dbReference type="SAM" id="Phobius"/>
    </source>
</evidence>
<dbReference type="Proteomes" id="UP000315400">
    <property type="component" value="Unassembled WGS sequence"/>
</dbReference>
<keyword evidence="2 6" id="KW-0812">Transmembrane</keyword>
<dbReference type="PANTHER" id="PTHR30386:SF26">
    <property type="entry name" value="TRANSPORT PROTEIN COMB"/>
    <property type="match status" value="1"/>
</dbReference>
<comment type="caution">
    <text evidence="7">The sequence shown here is derived from an EMBL/GenBank/DDBJ whole genome shotgun (WGS) entry which is preliminary data.</text>
</comment>
<keyword evidence="4 6" id="KW-0472">Membrane</keyword>
<reference evidence="7 8" key="1">
    <citation type="submission" date="2019-06" db="EMBL/GenBank/DDBJ databases">
        <title>Metagenome assembled Genome of Spiribacter salinus SL48-SHIP from the microbial mat of Salt Lake 48 (Novosibirsk region, Russia).</title>
        <authorList>
            <person name="Shipova A."/>
            <person name="Rozanov A.S."/>
            <person name="Bryanskaya A.V."/>
            <person name="Peltek S.E."/>
        </authorList>
    </citation>
    <scope>NUCLEOTIDE SEQUENCE [LARGE SCALE GENOMIC DNA]</scope>
    <source>
        <strain evidence="7">SL48-SHIP-2</strain>
    </source>
</reference>
<evidence type="ECO:0000256" key="4">
    <source>
        <dbReference type="ARBA" id="ARBA00023136"/>
    </source>
</evidence>
<evidence type="ECO:0000256" key="5">
    <source>
        <dbReference type="SAM" id="Coils"/>
    </source>
</evidence>
<dbReference type="Gene3D" id="2.40.30.170">
    <property type="match status" value="1"/>
</dbReference>
<gene>
    <name evidence="7" type="ORF">FKY71_06610</name>
</gene>
<evidence type="ECO:0008006" key="9">
    <source>
        <dbReference type="Google" id="ProtNLM"/>
    </source>
</evidence>
<keyword evidence="3 6" id="KW-1133">Transmembrane helix</keyword>
<dbReference type="AlphaFoldDB" id="A0A540VT12"/>
<dbReference type="Gene3D" id="2.40.50.100">
    <property type="match status" value="1"/>
</dbReference>
<dbReference type="GO" id="GO:0016020">
    <property type="term" value="C:membrane"/>
    <property type="evidence" value="ECO:0007669"/>
    <property type="project" value="UniProtKB-SubCell"/>
</dbReference>